<feature type="transmembrane region" description="Helical" evidence="1">
    <location>
        <begin position="144"/>
        <end position="161"/>
    </location>
</feature>
<feature type="transmembrane region" description="Helical" evidence="1">
    <location>
        <begin position="197"/>
        <end position="220"/>
    </location>
</feature>
<feature type="transmembrane region" description="Helical" evidence="1">
    <location>
        <begin position="12"/>
        <end position="33"/>
    </location>
</feature>
<feature type="transmembrane region" description="Helical" evidence="1">
    <location>
        <begin position="318"/>
        <end position="342"/>
    </location>
</feature>
<keyword evidence="1" id="KW-1133">Transmembrane helix</keyword>
<feature type="transmembrane region" description="Helical" evidence="1">
    <location>
        <begin position="40"/>
        <end position="65"/>
    </location>
</feature>
<feature type="transmembrane region" description="Helical" evidence="1">
    <location>
        <begin position="167"/>
        <end position="185"/>
    </location>
</feature>
<keyword evidence="1" id="KW-0472">Membrane</keyword>
<evidence type="ECO:0000256" key="1">
    <source>
        <dbReference type="SAM" id="Phobius"/>
    </source>
</evidence>
<keyword evidence="1" id="KW-0812">Transmembrane</keyword>
<dbReference type="PANTHER" id="PTHR35342:SF5">
    <property type="entry name" value="TRICARBOXYLIC TRANSPORT PROTEIN"/>
    <property type="match status" value="1"/>
</dbReference>
<feature type="transmembrane region" description="Helical" evidence="1">
    <location>
        <begin position="413"/>
        <end position="443"/>
    </location>
</feature>
<organism evidence="3 4">
    <name type="scientific">Cytobacillus oceanisediminis</name>
    <dbReference type="NCBI Taxonomy" id="665099"/>
    <lineage>
        <taxon>Bacteria</taxon>
        <taxon>Bacillati</taxon>
        <taxon>Bacillota</taxon>
        <taxon>Bacilli</taxon>
        <taxon>Bacillales</taxon>
        <taxon>Bacillaceae</taxon>
        <taxon>Cytobacillus</taxon>
    </lineage>
</organism>
<gene>
    <name evidence="3" type="ORF">IQ19_04866</name>
</gene>
<protein>
    <submittedName>
        <fullName evidence="3">Putative tricarboxylic transport membrane protein</fullName>
    </submittedName>
</protein>
<feature type="transmembrane region" description="Helical" evidence="1">
    <location>
        <begin position="258"/>
        <end position="279"/>
    </location>
</feature>
<name>A0A562J985_9BACI</name>
<evidence type="ECO:0000313" key="4">
    <source>
        <dbReference type="Proteomes" id="UP000318667"/>
    </source>
</evidence>
<keyword evidence="4" id="KW-1185">Reference proteome</keyword>
<evidence type="ECO:0000259" key="2">
    <source>
        <dbReference type="Pfam" id="PF01970"/>
    </source>
</evidence>
<dbReference type="PANTHER" id="PTHR35342">
    <property type="entry name" value="TRICARBOXYLIC TRANSPORT PROTEIN"/>
    <property type="match status" value="1"/>
</dbReference>
<dbReference type="AlphaFoldDB" id="A0A562J985"/>
<dbReference type="Pfam" id="PF01970">
    <property type="entry name" value="TctA"/>
    <property type="match status" value="1"/>
</dbReference>
<dbReference type="Proteomes" id="UP000318667">
    <property type="component" value="Unassembled WGS sequence"/>
</dbReference>
<feature type="transmembrane region" description="Helical" evidence="1">
    <location>
        <begin position="388"/>
        <end position="407"/>
    </location>
</feature>
<feature type="transmembrane region" description="Helical" evidence="1">
    <location>
        <begin position="464"/>
        <end position="486"/>
    </location>
</feature>
<dbReference type="InterPro" id="IPR002823">
    <property type="entry name" value="DUF112_TM"/>
</dbReference>
<comment type="caution">
    <text evidence="3">The sequence shown here is derived from an EMBL/GenBank/DDBJ whole genome shotgun (WGS) entry which is preliminary data.</text>
</comment>
<feature type="transmembrane region" description="Helical" evidence="1">
    <location>
        <begin position="106"/>
        <end position="132"/>
    </location>
</feature>
<sequence>MDMWLTAVGTVFSMSTLLLILAGTIFGIIMGCLPGMSSTMAVSIIIPFTFTMDPATGIILLAAIYCSSVYGGSISAILLNTPGTPAGAATVLDGYKMTQKGESGKALGISAIASAIGGIISAIILSTTAPFLAEQALRFGAPEYFAVAIFGISVISSLSGVNPFKGLLAGTLGILIATVGMDPVNGYPRFTFSEPHLAGGISLVPLLIGLFSVSQAFVLIKESVNSKEETKILSVSGKILPTGKEFTRLMPNIFRSSIIGTFIGIIPGIGGDPAAFMAYNEAMRWSKHPEKFGTGIMDGIVAPEASNNAVTGGAMIPLLTLGIPGNTVTAILIGGLLIHGLRPGPMLFQENGDVVYSLFLSLIVSNLLFLIIGLACTRYFTAILKVPGIILGPIILILSFVGSYAIHNNYFDIWIALAFGLIGYLFRLIKVPVTPIVLAVILGPLAEQSFRQAMLQSGDEVSIFFTRPISAVFLVIAFITFVTPFVRSYLGKKKESSSING</sequence>
<evidence type="ECO:0000313" key="3">
    <source>
        <dbReference type="EMBL" id="TWH79653.1"/>
    </source>
</evidence>
<feature type="transmembrane region" description="Helical" evidence="1">
    <location>
        <begin position="354"/>
        <end position="376"/>
    </location>
</feature>
<accession>A0A562J985</accession>
<reference evidence="3 4" key="1">
    <citation type="journal article" date="2015" name="Stand. Genomic Sci.">
        <title>Genomic Encyclopedia of Bacterial and Archaeal Type Strains, Phase III: the genomes of soil and plant-associated and newly described type strains.</title>
        <authorList>
            <person name="Whitman W.B."/>
            <person name="Woyke T."/>
            <person name="Klenk H.P."/>
            <person name="Zhou Y."/>
            <person name="Lilburn T.G."/>
            <person name="Beck B.J."/>
            <person name="De Vos P."/>
            <person name="Vandamme P."/>
            <person name="Eisen J.A."/>
            <person name="Garrity G."/>
            <person name="Hugenholtz P."/>
            <person name="Kyrpides N.C."/>
        </authorList>
    </citation>
    <scope>NUCLEOTIDE SEQUENCE [LARGE SCALE GENOMIC DNA]</scope>
    <source>
        <strain evidence="3 4">CGMCC 1.10115</strain>
    </source>
</reference>
<feature type="domain" description="DUF112" evidence="2">
    <location>
        <begin position="17"/>
        <end position="438"/>
    </location>
</feature>
<proteinExistence type="predicted"/>
<dbReference type="EMBL" id="VLKI01000022">
    <property type="protein sequence ID" value="TWH79653.1"/>
    <property type="molecule type" value="Genomic_DNA"/>
</dbReference>